<dbReference type="KEGG" id="lpav:PLANPX_5068"/>
<dbReference type="AlphaFoldDB" id="A0A5K7XLE8"/>
<dbReference type="EMBL" id="AP021861">
    <property type="protein sequence ID" value="BBO35456.1"/>
    <property type="molecule type" value="Genomic_DNA"/>
</dbReference>
<evidence type="ECO:0000313" key="2">
    <source>
        <dbReference type="Proteomes" id="UP000326837"/>
    </source>
</evidence>
<protein>
    <submittedName>
        <fullName evidence="1">Uncharacterized protein</fullName>
    </submittedName>
</protein>
<proteinExistence type="predicted"/>
<reference evidence="2" key="1">
    <citation type="submission" date="2019-10" db="EMBL/GenBank/DDBJ databases">
        <title>Lacipirellula parvula gen. nov., sp. nov., representing a lineage of planctomycetes widespread in freshwater anoxic habitats, and description of the family Lacipirellulaceae.</title>
        <authorList>
            <person name="Dedysh S.N."/>
            <person name="Kulichevskaya I.S."/>
            <person name="Beletsky A.V."/>
            <person name="Rakitin A.L."/>
            <person name="Mardanov A.V."/>
            <person name="Ivanova A.A."/>
            <person name="Saltykova V.X."/>
            <person name="Rijpstra W.I.C."/>
            <person name="Sinninghe Damste J.S."/>
            <person name="Ravin N.V."/>
        </authorList>
    </citation>
    <scope>NUCLEOTIDE SEQUENCE [LARGE SCALE GENOMIC DNA]</scope>
    <source>
        <strain evidence="2">PX69</strain>
    </source>
</reference>
<sequence length="38" mass="4421">MPAPAGTVTTKTDFEEPRDRLLTTPFPQIETYRINWNL</sequence>
<keyword evidence="2" id="KW-1185">Reference proteome</keyword>
<dbReference type="Proteomes" id="UP000326837">
    <property type="component" value="Chromosome"/>
</dbReference>
<evidence type="ECO:0000313" key="1">
    <source>
        <dbReference type="EMBL" id="BBO35456.1"/>
    </source>
</evidence>
<organism evidence="1 2">
    <name type="scientific">Lacipirellula parvula</name>
    <dbReference type="NCBI Taxonomy" id="2650471"/>
    <lineage>
        <taxon>Bacteria</taxon>
        <taxon>Pseudomonadati</taxon>
        <taxon>Planctomycetota</taxon>
        <taxon>Planctomycetia</taxon>
        <taxon>Pirellulales</taxon>
        <taxon>Lacipirellulaceae</taxon>
        <taxon>Lacipirellula</taxon>
    </lineage>
</organism>
<gene>
    <name evidence="1" type="ORF">PLANPX_5068</name>
</gene>
<accession>A0A5K7XLE8</accession>
<name>A0A5K7XLE8_9BACT</name>